<dbReference type="EMBL" id="MU006225">
    <property type="protein sequence ID" value="KAF2826892.1"/>
    <property type="molecule type" value="Genomic_DNA"/>
</dbReference>
<protein>
    <submittedName>
        <fullName evidence="3">Uncharacterized protein</fullName>
    </submittedName>
</protein>
<keyword evidence="1" id="KW-0472">Membrane</keyword>
<gene>
    <name evidence="3" type="ORF">CC86DRAFT_381953</name>
</gene>
<organism evidence="3 4">
    <name type="scientific">Ophiobolus disseminans</name>
    <dbReference type="NCBI Taxonomy" id="1469910"/>
    <lineage>
        <taxon>Eukaryota</taxon>
        <taxon>Fungi</taxon>
        <taxon>Dikarya</taxon>
        <taxon>Ascomycota</taxon>
        <taxon>Pezizomycotina</taxon>
        <taxon>Dothideomycetes</taxon>
        <taxon>Pleosporomycetidae</taxon>
        <taxon>Pleosporales</taxon>
        <taxon>Pleosporineae</taxon>
        <taxon>Phaeosphaeriaceae</taxon>
        <taxon>Ophiobolus</taxon>
    </lineage>
</organism>
<keyword evidence="1" id="KW-1133">Transmembrane helix</keyword>
<keyword evidence="1" id="KW-0812">Transmembrane</keyword>
<proteinExistence type="predicted"/>
<evidence type="ECO:0000256" key="2">
    <source>
        <dbReference type="SAM" id="SignalP"/>
    </source>
</evidence>
<evidence type="ECO:0000313" key="3">
    <source>
        <dbReference type="EMBL" id="KAF2826892.1"/>
    </source>
</evidence>
<feature type="signal peptide" evidence="2">
    <location>
        <begin position="1"/>
        <end position="18"/>
    </location>
</feature>
<evidence type="ECO:0000313" key="4">
    <source>
        <dbReference type="Proteomes" id="UP000799424"/>
    </source>
</evidence>
<feature type="transmembrane region" description="Helical" evidence="1">
    <location>
        <begin position="128"/>
        <end position="148"/>
    </location>
</feature>
<name>A0A6A7A0N7_9PLEO</name>
<dbReference type="AlphaFoldDB" id="A0A6A7A0N7"/>
<evidence type="ECO:0000256" key="1">
    <source>
        <dbReference type="SAM" id="Phobius"/>
    </source>
</evidence>
<dbReference type="OrthoDB" id="3793221at2759"/>
<reference evidence="3" key="1">
    <citation type="journal article" date="2020" name="Stud. Mycol.">
        <title>101 Dothideomycetes genomes: a test case for predicting lifestyles and emergence of pathogens.</title>
        <authorList>
            <person name="Haridas S."/>
            <person name="Albert R."/>
            <person name="Binder M."/>
            <person name="Bloem J."/>
            <person name="Labutti K."/>
            <person name="Salamov A."/>
            <person name="Andreopoulos B."/>
            <person name="Baker S."/>
            <person name="Barry K."/>
            <person name="Bills G."/>
            <person name="Bluhm B."/>
            <person name="Cannon C."/>
            <person name="Castanera R."/>
            <person name="Culley D."/>
            <person name="Daum C."/>
            <person name="Ezra D."/>
            <person name="Gonzalez J."/>
            <person name="Henrissat B."/>
            <person name="Kuo A."/>
            <person name="Liang C."/>
            <person name="Lipzen A."/>
            <person name="Lutzoni F."/>
            <person name="Magnuson J."/>
            <person name="Mondo S."/>
            <person name="Nolan M."/>
            <person name="Ohm R."/>
            <person name="Pangilinan J."/>
            <person name="Park H.-J."/>
            <person name="Ramirez L."/>
            <person name="Alfaro M."/>
            <person name="Sun H."/>
            <person name="Tritt A."/>
            <person name="Yoshinaga Y."/>
            <person name="Zwiers L.-H."/>
            <person name="Turgeon B."/>
            <person name="Goodwin S."/>
            <person name="Spatafora J."/>
            <person name="Crous P."/>
            <person name="Grigoriev I."/>
        </authorList>
    </citation>
    <scope>NUCLEOTIDE SEQUENCE</scope>
    <source>
        <strain evidence="3">CBS 113818</strain>
    </source>
</reference>
<sequence>MIVSLLLPLILCFEHASALAITATATPSPEALPLARRAAMPTFTFGPKERYNPSETLKPEQAVEIFPTGIFDEFPSDGITIAFGPDVHKQIENALARECKKGTYTTECQQALAPILHRTNLSTHTKRFILTASVWITAILVAVVAAWVTQMVNEANEKVPMNIKLNNKDLAQIQTMSDASTFAAIGIGPGAWATATITVHPAATPVSPNVITVETLSVDKDNHHAGDVVYRIPEDTASRIKDFLGMTGIKATQDLCKGRLNIKRADLVEECLKHIQRHAIDLADVGPSNLMQIAQQNIPAAPAAGQAIGFPIENLASQGTVLIIPVYRIIFEHRPRRPNFDLGWDPLVLATGATALTVAAHAVMFAGDSLREIWVNRDKLVTDLKEDKLACPKNIICVADDCLGQYEGSNNVGVFNPYCKKVANFGCKCYPVAYPHVVELEHDYMDEQYKYLEELVMRSTILGYKPDCMPGQFGEQKLDGAMDLWEKLVEDSCKDKSLDSSFSTSGLLQPGWSGGFVFERYKSEPKCEFDCIAMFWRFAEAGGCVGPNSLWQLGEIRTGCGRASYNAYKYQR</sequence>
<feature type="chain" id="PRO_5025332056" evidence="2">
    <location>
        <begin position="19"/>
        <end position="572"/>
    </location>
</feature>
<accession>A0A6A7A0N7</accession>
<dbReference type="Proteomes" id="UP000799424">
    <property type="component" value="Unassembled WGS sequence"/>
</dbReference>
<keyword evidence="2" id="KW-0732">Signal</keyword>
<keyword evidence="4" id="KW-1185">Reference proteome</keyword>